<dbReference type="InterPro" id="IPR037185">
    <property type="entry name" value="EmrE-like"/>
</dbReference>
<keyword evidence="3" id="KW-0813">Transport</keyword>
<feature type="transmembrane region" description="Helical" evidence="8">
    <location>
        <begin position="271"/>
        <end position="289"/>
    </location>
</feature>
<organism evidence="10 11">
    <name type="scientific">Aliidiomarina iranensis</name>
    <dbReference type="NCBI Taxonomy" id="1434071"/>
    <lineage>
        <taxon>Bacteria</taxon>
        <taxon>Pseudomonadati</taxon>
        <taxon>Pseudomonadota</taxon>
        <taxon>Gammaproteobacteria</taxon>
        <taxon>Alteromonadales</taxon>
        <taxon>Idiomarinaceae</taxon>
        <taxon>Aliidiomarina</taxon>
    </lineage>
</organism>
<evidence type="ECO:0000256" key="7">
    <source>
        <dbReference type="ARBA" id="ARBA00023136"/>
    </source>
</evidence>
<dbReference type="PANTHER" id="PTHR22911:SF137">
    <property type="entry name" value="SOLUTE CARRIER FAMILY 35 MEMBER G2-RELATED"/>
    <property type="match status" value="1"/>
</dbReference>
<evidence type="ECO:0000259" key="9">
    <source>
        <dbReference type="Pfam" id="PF00892"/>
    </source>
</evidence>
<dbReference type="EMBL" id="PIPJ01000010">
    <property type="protein sequence ID" value="RUO18757.1"/>
    <property type="molecule type" value="Genomic_DNA"/>
</dbReference>
<dbReference type="RefSeq" id="WP_126768226.1">
    <property type="nucleotide sequence ID" value="NZ_PIPJ01000010.1"/>
</dbReference>
<comment type="subcellular location">
    <subcellularLocation>
        <location evidence="1">Cell membrane</location>
        <topology evidence="1">Multi-pass membrane protein</topology>
    </subcellularLocation>
</comment>
<protein>
    <submittedName>
        <fullName evidence="10">EamA family transporter RarD</fullName>
    </submittedName>
</protein>
<feature type="transmembrane region" description="Helical" evidence="8">
    <location>
        <begin position="132"/>
        <end position="149"/>
    </location>
</feature>
<accession>A0A432VR79</accession>
<keyword evidence="7 8" id="KW-0472">Membrane</keyword>
<evidence type="ECO:0000313" key="11">
    <source>
        <dbReference type="Proteomes" id="UP000288395"/>
    </source>
</evidence>
<evidence type="ECO:0000256" key="1">
    <source>
        <dbReference type="ARBA" id="ARBA00004651"/>
    </source>
</evidence>
<comment type="caution">
    <text evidence="10">The sequence shown here is derived from an EMBL/GenBank/DDBJ whole genome shotgun (WGS) entry which is preliminary data.</text>
</comment>
<feature type="transmembrane region" description="Helical" evidence="8">
    <location>
        <begin position="12"/>
        <end position="31"/>
    </location>
</feature>
<feature type="transmembrane region" description="Helical" evidence="8">
    <location>
        <begin position="43"/>
        <end position="64"/>
    </location>
</feature>
<dbReference type="InterPro" id="IPR004626">
    <property type="entry name" value="RarD"/>
</dbReference>
<feature type="transmembrane region" description="Helical" evidence="8">
    <location>
        <begin position="246"/>
        <end position="265"/>
    </location>
</feature>
<feature type="transmembrane region" description="Helical" evidence="8">
    <location>
        <begin position="183"/>
        <end position="202"/>
    </location>
</feature>
<dbReference type="GO" id="GO:0005886">
    <property type="term" value="C:plasma membrane"/>
    <property type="evidence" value="ECO:0007669"/>
    <property type="project" value="UniProtKB-SubCell"/>
</dbReference>
<feature type="transmembrane region" description="Helical" evidence="8">
    <location>
        <begin position="108"/>
        <end position="125"/>
    </location>
</feature>
<dbReference type="InterPro" id="IPR000620">
    <property type="entry name" value="EamA_dom"/>
</dbReference>
<evidence type="ECO:0000256" key="2">
    <source>
        <dbReference type="ARBA" id="ARBA00007362"/>
    </source>
</evidence>
<evidence type="ECO:0000256" key="3">
    <source>
        <dbReference type="ARBA" id="ARBA00022448"/>
    </source>
</evidence>
<name>A0A432VR79_9GAMM</name>
<proteinExistence type="inferred from homology"/>
<evidence type="ECO:0000256" key="8">
    <source>
        <dbReference type="SAM" id="Phobius"/>
    </source>
</evidence>
<dbReference type="AlphaFoldDB" id="A0A432VR79"/>
<gene>
    <name evidence="10" type="primary">rarD</name>
    <name evidence="10" type="ORF">CWE08_11040</name>
</gene>
<dbReference type="PANTHER" id="PTHR22911">
    <property type="entry name" value="ACYL-MALONYL CONDENSING ENZYME-RELATED"/>
    <property type="match status" value="1"/>
</dbReference>
<keyword evidence="6 8" id="KW-1133">Transmembrane helix</keyword>
<keyword evidence="4" id="KW-1003">Cell membrane</keyword>
<dbReference type="Pfam" id="PF00892">
    <property type="entry name" value="EamA"/>
    <property type="match status" value="1"/>
</dbReference>
<feature type="transmembrane region" description="Helical" evidence="8">
    <location>
        <begin position="155"/>
        <end position="171"/>
    </location>
</feature>
<evidence type="ECO:0000256" key="6">
    <source>
        <dbReference type="ARBA" id="ARBA00022989"/>
    </source>
</evidence>
<keyword evidence="11" id="KW-1185">Reference proteome</keyword>
<reference evidence="11" key="1">
    <citation type="journal article" date="2018" name="Front. Microbiol.">
        <title>Genome-Based Analysis Reveals the Taxonomy and Diversity of the Family Idiomarinaceae.</title>
        <authorList>
            <person name="Liu Y."/>
            <person name="Lai Q."/>
            <person name="Shao Z."/>
        </authorList>
    </citation>
    <scope>NUCLEOTIDE SEQUENCE [LARGE SCALE GENOMIC DNA]</scope>
    <source>
        <strain evidence="11">GBPy7</strain>
    </source>
</reference>
<keyword evidence="5 8" id="KW-0812">Transmembrane</keyword>
<evidence type="ECO:0000256" key="5">
    <source>
        <dbReference type="ARBA" id="ARBA00022692"/>
    </source>
</evidence>
<dbReference type="Proteomes" id="UP000288395">
    <property type="component" value="Unassembled WGS sequence"/>
</dbReference>
<comment type="similarity">
    <text evidence="2">Belongs to the EamA transporter family.</text>
</comment>
<feature type="domain" description="EamA" evidence="9">
    <location>
        <begin position="13"/>
        <end position="146"/>
    </location>
</feature>
<evidence type="ECO:0000313" key="10">
    <source>
        <dbReference type="EMBL" id="RUO18757.1"/>
    </source>
</evidence>
<dbReference type="OrthoDB" id="369870at2"/>
<dbReference type="NCBIfam" id="TIGR00688">
    <property type="entry name" value="rarD"/>
    <property type="match status" value="1"/>
</dbReference>
<evidence type="ECO:0000256" key="4">
    <source>
        <dbReference type="ARBA" id="ARBA00022475"/>
    </source>
</evidence>
<feature type="transmembrane region" description="Helical" evidence="8">
    <location>
        <begin position="214"/>
        <end position="234"/>
    </location>
</feature>
<dbReference type="SUPFAM" id="SSF103481">
    <property type="entry name" value="Multidrug resistance efflux transporter EmrE"/>
    <property type="match status" value="2"/>
</dbReference>
<sequence>MNPSDEQRSARQGVIFALCAYSIWGFAPIYFKTLAHVPAFEVLAHRIVWAFLFMLILIVSTGRMQQVIRAFDSPKLLLQLGLAACLIGFNWFLFIWAVANDHILDASLGYYINPLLNVAIGMLFFSERLRRLQVVAVSLAIVGVAIQIITFGSVPWVALALASSFATYGAIRKKLPFDSLTGLWLEVILLLPIMLAYFYFFANSSASNMLLNTWQLNVLLILAGIITTVPLLFFTGAARRIRYSTLGLFQYIAPSLMFLLAVLLYNEPLALDKLVTFIIIWLALAIYSFDAVRTHQQVRRAAKLQ</sequence>
<feature type="transmembrane region" description="Helical" evidence="8">
    <location>
        <begin position="76"/>
        <end position="96"/>
    </location>
</feature>